<dbReference type="GO" id="GO:0000287">
    <property type="term" value="F:magnesium ion binding"/>
    <property type="evidence" value="ECO:0007669"/>
    <property type="project" value="UniProtKB-UniRule"/>
</dbReference>
<dbReference type="Gene3D" id="3.30.420.40">
    <property type="match status" value="2"/>
</dbReference>
<keyword evidence="6" id="KW-0460">Magnesium</keyword>
<feature type="site" description="Transition state stabilizer" evidence="6">
    <location>
        <position position="226"/>
    </location>
</feature>
<dbReference type="GO" id="GO:0008776">
    <property type="term" value="F:acetate kinase activity"/>
    <property type="evidence" value="ECO:0007669"/>
    <property type="project" value="UniProtKB-UniRule"/>
</dbReference>
<dbReference type="InterPro" id="IPR000890">
    <property type="entry name" value="Aliphatic_acid_kin_short-chain"/>
</dbReference>
<keyword evidence="5 6" id="KW-0067">ATP-binding</keyword>
<dbReference type="GO" id="GO:0006083">
    <property type="term" value="P:acetate metabolic process"/>
    <property type="evidence" value="ECO:0007669"/>
    <property type="project" value="TreeGrafter"/>
</dbReference>
<evidence type="ECO:0000256" key="2">
    <source>
        <dbReference type="ARBA" id="ARBA00022679"/>
    </source>
</evidence>
<comment type="cofactor">
    <cofactor evidence="6">
        <name>Mg(2+)</name>
        <dbReference type="ChEBI" id="CHEBI:18420"/>
    </cofactor>
    <cofactor evidence="6">
        <name>Mn(2+)</name>
        <dbReference type="ChEBI" id="CHEBI:29035"/>
    </cofactor>
    <text evidence="6">Mg(2+). Can also accept Mn(2+).</text>
</comment>
<evidence type="ECO:0000256" key="3">
    <source>
        <dbReference type="ARBA" id="ARBA00022741"/>
    </source>
</evidence>
<keyword evidence="3 6" id="KW-0547">Nucleotide-binding</keyword>
<feature type="binding site" evidence="6">
    <location>
        <position position="81"/>
    </location>
    <ligand>
        <name>substrate</name>
    </ligand>
</feature>
<feature type="binding site" evidence="6">
    <location>
        <position position="17"/>
    </location>
    <ligand>
        <name>Mg(2+)</name>
        <dbReference type="ChEBI" id="CHEBI:18420"/>
    </ligand>
</feature>
<dbReference type="SUPFAM" id="SSF53067">
    <property type="entry name" value="Actin-like ATPase domain"/>
    <property type="match status" value="2"/>
</dbReference>
<feature type="binding site" evidence="6">
    <location>
        <position position="24"/>
    </location>
    <ligand>
        <name>ATP</name>
        <dbReference type="ChEBI" id="CHEBI:30616"/>
    </ligand>
</feature>
<dbReference type="InterPro" id="IPR004372">
    <property type="entry name" value="Ac/propionate_kinase"/>
</dbReference>
<evidence type="ECO:0000313" key="8">
    <source>
        <dbReference type="EMBL" id="OIN89049.1"/>
    </source>
</evidence>
<dbReference type="UniPathway" id="UPA00340">
    <property type="reaction ID" value="UER00458"/>
</dbReference>
<keyword evidence="6" id="KW-0963">Cytoplasm</keyword>
<feature type="active site" description="Proton donor/acceptor" evidence="6">
    <location>
        <position position="138"/>
    </location>
</feature>
<dbReference type="InterPro" id="IPR023865">
    <property type="entry name" value="Aliphatic_acid_kinase_CS"/>
</dbReference>
<comment type="similarity">
    <text evidence="1 6 7">Belongs to the acetokinase family.</text>
</comment>
<feature type="binding site" evidence="6">
    <location>
        <begin position="193"/>
        <end position="197"/>
    </location>
    <ligand>
        <name>ATP</name>
        <dbReference type="ChEBI" id="CHEBI:30616"/>
    </ligand>
</feature>
<evidence type="ECO:0000256" key="1">
    <source>
        <dbReference type="ARBA" id="ARBA00008748"/>
    </source>
</evidence>
<dbReference type="EC" id="2.7.2.1" evidence="6"/>
<accession>A0A1J4RNT1</accession>
<evidence type="ECO:0000313" key="9">
    <source>
        <dbReference type="Proteomes" id="UP000182753"/>
    </source>
</evidence>
<proteinExistence type="inferred from homology"/>
<dbReference type="EMBL" id="MNUJ01000052">
    <property type="protein sequence ID" value="OIN89049.1"/>
    <property type="molecule type" value="Genomic_DNA"/>
</dbReference>
<dbReference type="PRINTS" id="PR00471">
    <property type="entry name" value="ACETATEKNASE"/>
</dbReference>
<protein>
    <recommendedName>
        <fullName evidence="6">Acetate kinase</fullName>
        <ecNumber evidence="6">2.7.2.1</ecNumber>
    </recommendedName>
    <alternativeName>
        <fullName evidence="6">Acetokinase</fullName>
    </alternativeName>
</protein>
<comment type="subunit">
    <text evidence="6">Homodimer.</text>
</comment>
<feature type="site" description="Transition state stabilizer" evidence="6">
    <location>
        <position position="170"/>
    </location>
</feature>
<keyword evidence="6" id="KW-0479">Metal-binding</keyword>
<comment type="subcellular location">
    <subcellularLocation>
        <location evidence="6">Cytoplasm</location>
    </subcellularLocation>
</comment>
<dbReference type="GO" id="GO:0006085">
    <property type="term" value="P:acetyl-CoA biosynthetic process"/>
    <property type="evidence" value="ECO:0007669"/>
    <property type="project" value="UniProtKB-UniRule"/>
</dbReference>
<organism evidence="8 9">
    <name type="scientific">Candidatus Berkelbacteria bacterium CG1_02_42_45</name>
    <dbReference type="NCBI Taxonomy" id="1805036"/>
    <lineage>
        <taxon>Bacteria</taxon>
        <taxon>Candidatus Berkelbacteria</taxon>
    </lineage>
</organism>
<dbReference type="PROSITE" id="PS01075">
    <property type="entry name" value="ACETATE_KINASE_1"/>
    <property type="match status" value="1"/>
</dbReference>
<reference evidence="8 9" key="1">
    <citation type="journal article" date="2016" name="Environ. Microbiol.">
        <title>Genomic resolution of a cold subsurface aquifer community provides metabolic insights for novel microbes adapted to high CO concentrations.</title>
        <authorList>
            <person name="Probst A.J."/>
            <person name="Castelle C.J."/>
            <person name="Singh A."/>
            <person name="Brown C.T."/>
            <person name="Anantharaman K."/>
            <person name="Sharon I."/>
            <person name="Hug L.A."/>
            <person name="Burstein D."/>
            <person name="Emerson J.B."/>
            <person name="Thomas B.C."/>
            <person name="Banfield J.F."/>
        </authorList>
    </citation>
    <scope>NUCLEOTIDE SEQUENCE [LARGE SCALE GENOMIC DNA]</scope>
    <source>
        <strain evidence="8">CG1_02_42_45</strain>
    </source>
</reference>
<comment type="pathway">
    <text evidence="6">Metabolic intermediate biosynthesis; acetyl-CoA biosynthesis; acetyl-CoA from acetate: step 1/2.</text>
</comment>
<comment type="caution">
    <text evidence="8">The sequence shown here is derived from an EMBL/GenBank/DDBJ whole genome shotgun (WGS) entry which is preliminary data.</text>
</comment>
<dbReference type="GO" id="GO:0005524">
    <property type="term" value="F:ATP binding"/>
    <property type="evidence" value="ECO:0007669"/>
    <property type="project" value="UniProtKB-KW"/>
</dbReference>
<sequence length="371" mass="41035">MRIKHSQKKETMILVVNTGSTSLKYKVFDQYLGEIKSGGFNGLAYRQAGIGQRLRDHTQAVNAMLDELSQQKDKIVKVGYRVVHGGDEADEIMPITLPVMKIIEKYSPLAPHHNPAVIKVIRALIEKIPYASHFAVFDTAFFRNLPEVAKIYPIDRTIAEELGIRRYGFHGISHEWTASEVDPEKCKKVVTIHLGAGCSLAAIDCGKPIDTSMGFTPMEGVPMQTRSGDLDPEIVLYLVDKYGNRRAREIIEDKSGLAGLSNTSGEMLTLLSLAGEKVEDDDFHISKDKTAKDSSKEEAKLAIEIYCFRVKKYLGAYIAALGGIDVVAFTGEIGYGSGVIRNKILSGLKFLDFQVKTVKPDEELAIAKKLK</sequence>
<evidence type="ECO:0000256" key="7">
    <source>
        <dbReference type="RuleBase" id="RU003835"/>
    </source>
</evidence>
<evidence type="ECO:0000256" key="4">
    <source>
        <dbReference type="ARBA" id="ARBA00022777"/>
    </source>
</evidence>
<dbReference type="GO" id="GO:0005737">
    <property type="term" value="C:cytoplasm"/>
    <property type="evidence" value="ECO:0007669"/>
    <property type="project" value="UniProtKB-SubCell"/>
</dbReference>
<dbReference type="PANTHER" id="PTHR21060">
    <property type="entry name" value="ACETATE KINASE"/>
    <property type="match status" value="1"/>
</dbReference>
<comment type="caution">
    <text evidence="6">Lacks conserved residue(s) required for the propagation of feature annotation.</text>
</comment>
<comment type="catalytic activity">
    <reaction evidence="6">
        <text>acetate + ATP = acetyl phosphate + ADP</text>
        <dbReference type="Rhea" id="RHEA:11352"/>
        <dbReference type="ChEBI" id="CHEBI:22191"/>
        <dbReference type="ChEBI" id="CHEBI:30089"/>
        <dbReference type="ChEBI" id="CHEBI:30616"/>
        <dbReference type="ChEBI" id="CHEBI:456216"/>
        <dbReference type="EC" id="2.7.2.1"/>
    </reaction>
</comment>
<gene>
    <name evidence="6" type="primary">ackA</name>
    <name evidence="8" type="ORF">AUJ40_02570</name>
</gene>
<dbReference type="AlphaFoldDB" id="A0A1J4RNT1"/>
<dbReference type="PIRSF" id="PIRSF000722">
    <property type="entry name" value="Acetate_prop_kin"/>
    <property type="match status" value="1"/>
</dbReference>
<keyword evidence="2 6" id="KW-0808">Transferase</keyword>
<evidence type="ECO:0000256" key="5">
    <source>
        <dbReference type="ARBA" id="ARBA00022840"/>
    </source>
</evidence>
<comment type="function">
    <text evidence="6">Catalyzes the formation of acetyl phosphate from acetate and ATP. Can also catalyze the reverse reaction.</text>
</comment>
<evidence type="ECO:0000256" key="6">
    <source>
        <dbReference type="HAMAP-Rule" id="MF_00020"/>
    </source>
</evidence>
<keyword evidence="4 6" id="KW-0418">Kinase</keyword>
<dbReference type="Pfam" id="PF00871">
    <property type="entry name" value="Acetate_kinase"/>
    <property type="match status" value="1"/>
</dbReference>
<dbReference type="InterPro" id="IPR043129">
    <property type="entry name" value="ATPase_NBD"/>
</dbReference>
<dbReference type="Proteomes" id="UP000182753">
    <property type="component" value="Unassembled WGS sequence"/>
</dbReference>
<dbReference type="HAMAP" id="MF_00020">
    <property type="entry name" value="Acetate_kinase"/>
    <property type="match status" value="1"/>
</dbReference>
<dbReference type="PROSITE" id="PS01076">
    <property type="entry name" value="ACETATE_KINASE_2"/>
    <property type="match status" value="1"/>
</dbReference>
<dbReference type="PANTHER" id="PTHR21060:SF15">
    <property type="entry name" value="ACETATE KINASE-RELATED"/>
    <property type="match status" value="1"/>
</dbReference>
<name>A0A1J4RNT1_9BACT</name>